<evidence type="ECO:0000313" key="1">
    <source>
        <dbReference type="EMBL" id="KAG5382934.1"/>
    </source>
</evidence>
<sequence>MKKSSIFKRREINQLSDPTFAPFGNDDLNMLQYGSRLEVRLFYSEYQLGFHLSFLLRTQSGIHDPVACLFFSACRISSCQGSAFTCDLSQHH</sequence>
<evidence type="ECO:0000313" key="2">
    <source>
        <dbReference type="Proteomes" id="UP000823674"/>
    </source>
</evidence>
<reference evidence="1 2" key="1">
    <citation type="submission" date="2021-03" db="EMBL/GenBank/DDBJ databases">
        <authorList>
            <person name="King G.J."/>
            <person name="Bancroft I."/>
            <person name="Baten A."/>
            <person name="Bloomfield J."/>
            <person name="Borpatragohain P."/>
            <person name="He Z."/>
            <person name="Irish N."/>
            <person name="Irwin J."/>
            <person name="Liu K."/>
            <person name="Mauleon R.P."/>
            <person name="Moore J."/>
            <person name="Morris R."/>
            <person name="Ostergaard L."/>
            <person name="Wang B."/>
            <person name="Wells R."/>
        </authorList>
    </citation>
    <scope>NUCLEOTIDE SEQUENCE [LARGE SCALE GENOMIC DNA]</scope>
    <source>
        <strain evidence="1">R-o-18</strain>
        <tissue evidence="1">Leaf</tissue>
    </source>
</reference>
<dbReference type="Proteomes" id="UP000823674">
    <property type="component" value="Chromosome A09"/>
</dbReference>
<dbReference type="EMBL" id="JADBGQ010000008">
    <property type="protein sequence ID" value="KAG5382934.1"/>
    <property type="molecule type" value="Genomic_DNA"/>
</dbReference>
<protein>
    <submittedName>
        <fullName evidence="1">Uncharacterized protein</fullName>
    </submittedName>
</protein>
<accession>A0ABQ7LBG5</accession>
<comment type="caution">
    <text evidence="1">The sequence shown here is derived from an EMBL/GenBank/DDBJ whole genome shotgun (WGS) entry which is preliminary data.</text>
</comment>
<gene>
    <name evidence="1" type="primary">A09g502990.1_BraROA</name>
    <name evidence="1" type="ORF">IGI04_034404</name>
</gene>
<keyword evidence="2" id="KW-1185">Reference proteome</keyword>
<name>A0ABQ7LBG5_BRACM</name>
<proteinExistence type="predicted"/>
<organism evidence="1 2">
    <name type="scientific">Brassica rapa subsp. trilocularis</name>
    <dbReference type="NCBI Taxonomy" id="1813537"/>
    <lineage>
        <taxon>Eukaryota</taxon>
        <taxon>Viridiplantae</taxon>
        <taxon>Streptophyta</taxon>
        <taxon>Embryophyta</taxon>
        <taxon>Tracheophyta</taxon>
        <taxon>Spermatophyta</taxon>
        <taxon>Magnoliopsida</taxon>
        <taxon>eudicotyledons</taxon>
        <taxon>Gunneridae</taxon>
        <taxon>Pentapetalae</taxon>
        <taxon>rosids</taxon>
        <taxon>malvids</taxon>
        <taxon>Brassicales</taxon>
        <taxon>Brassicaceae</taxon>
        <taxon>Brassiceae</taxon>
        <taxon>Brassica</taxon>
    </lineage>
</organism>